<feature type="domain" description="NmrA-like" evidence="4">
    <location>
        <begin position="4"/>
        <end position="289"/>
    </location>
</feature>
<dbReference type="SUPFAM" id="SSF51735">
    <property type="entry name" value="NAD(P)-binding Rossmann-fold domains"/>
    <property type="match status" value="1"/>
</dbReference>
<accession>A0ABR3RLW0</accession>
<dbReference type="Gene3D" id="3.40.50.720">
    <property type="entry name" value="NAD(P)-binding Rossmann-like Domain"/>
    <property type="match status" value="1"/>
</dbReference>
<comment type="caution">
    <text evidence="5">The sequence shown here is derived from an EMBL/GenBank/DDBJ whole genome shotgun (WGS) entry which is preliminary data.</text>
</comment>
<dbReference type="InterPro" id="IPR008030">
    <property type="entry name" value="NmrA-like"/>
</dbReference>
<keyword evidence="6" id="KW-1185">Reference proteome</keyword>
<reference evidence="5 6" key="1">
    <citation type="submission" date="2024-02" db="EMBL/GenBank/DDBJ databases">
        <title>De novo assembly and annotation of 12 fungi associated with fruit tree decline syndrome in Ontario, Canada.</title>
        <authorList>
            <person name="Sulman M."/>
            <person name="Ellouze W."/>
            <person name="Ilyukhin E."/>
        </authorList>
    </citation>
    <scope>NUCLEOTIDE SEQUENCE [LARGE SCALE GENOMIC DNA]</scope>
    <source>
        <strain evidence="5 6">M42-189</strain>
    </source>
</reference>
<dbReference type="Proteomes" id="UP001521785">
    <property type="component" value="Unassembled WGS sequence"/>
</dbReference>
<dbReference type="EMBL" id="JAKJXO020000005">
    <property type="protein sequence ID" value="KAL1605114.1"/>
    <property type="molecule type" value="Genomic_DNA"/>
</dbReference>
<evidence type="ECO:0000256" key="3">
    <source>
        <dbReference type="ARBA" id="ARBA00023002"/>
    </source>
</evidence>
<proteinExistence type="inferred from homology"/>
<evidence type="ECO:0000313" key="6">
    <source>
        <dbReference type="Proteomes" id="UP001521785"/>
    </source>
</evidence>
<evidence type="ECO:0000256" key="2">
    <source>
        <dbReference type="ARBA" id="ARBA00022857"/>
    </source>
</evidence>
<sequence>MFSKLITVFGTTGLQGSSVLASLAANSQKPFTLRGITRNPSSAAAKKIADSGIHAVKADGWDKQSLISAFHGSWAVFANTNSDDAIFENPDEKRTEVDLGKIIVDAAAEAGVEIFVYSGFNSASTITGGKIPVAAFDDKSAVWQYAKSTGKFKIVVAVSPGWYIENSLGQDLAPILGGFPFVLAEDGTLVFRAPKWGGKEDVPFISIKDDYGDIPWPVSDIKSFDQMAQAFENAAGKKARFEEIPNWRDLEVYGIRGLETIKYMWGICQESGGRYFGDETEAITAAELKKLAAATRGDTGKSARL</sequence>
<keyword evidence="2" id="KW-0521">NADP</keyword>
<protein>
    <recommendedName>
        <fullName evidence="4">NmrA-like domain-containing protein</fullName>
    </recommendedName>
</protein>
<dbReference type="Pfam" id="PF05368">
    <property type="entry name" value="NmrA"/>
    <property type="match status" value="1"/>
</dbReference>
<dbReference type="InterPro" id="IPR036291">
    <property type="entry name" value="NAD(P)-bd_dom_sf"/>
</dbReference>
<evidence type="ECO:0000313" key="5">
    <source>
        <dbReference type="EMBL" id="KAL1605114.1"/>
    </source>
</evidence>
<comment type="similarity">
    <text evidence="1">Belongs to the NmrA-type oxidoreductase family.</text>
</comment>
<evidence type="ECO:0000256" key="1">
    <source>
        <dbReference type="ARBA" id="ARBA00006328"/>
    </source>
</evidence>
<keyword evidence="3" id="KW-0560">Oxidoreductase</keyword>
<dbReference type="PANTHER" id="PTHR42748">
    <property type="entry name" value="NITROGEN METABOLITE REPRESSION PROTEIN NMRA FAMILY MEMBER"/>
    <property type="match status" value="1"/>
</dbReference>
<evidence type="ECO:0000259" key="4">
    <source>
        <dbReference type="Pfam" id="PF05368"/>
    </source>
</evidence>
<name>A0ABR3RLW0_9PLEO</name>
<organism evidence="5 6">
    <name type="scientific">Paraconiothyrium brasiliense</name>
    <dbReference type="NCBI Taxonomy" id="300254"/>
    <lineage>
        <taxon>Eukaryota</taxon>
        <taxon>Fungi</taxon>
        <taxon>Dikarya</taxon>
        <taxon>Ascomycota</taxon>
        <taxon>Pezizomycotina</taxon>
        <taxon>Dothideomycetes</taxon>
        <taxon>Pleosporomycetidae</taxon>
        <taxon>Pleosporales</taxon>
        <taxon>Massarineae</taxon>
        <taxon>Didymosphaeriaceae</taxon>
        <taxon>Paraconiothyrium</taxon>
    </lineage>
</organism>
<dbReference type="PANTHER" id="PTHR42748:SF30">
    <property type="entry name" value="NMRA-LIKE DOMAIN-CONTAINING PROTEIN"/>
    <property type="match status" value="1"/>
</dbReference>
<dbReference type="InterPro" id="IPR051164">
    <property type="entry name" value="NmrA-like_oxidored"/>
</dbReference>
<gene>
    <name evidence="5" type="ORF">SLS60_004657</name>
</gene>